<accession>A0A9Q0YT28</accession>
<evidence type="ECO:0000256" key="1">
    <source>
        <dbReference type="ARBA" id="ARBA00004123"/>
    </source>
</evidence>
<dbReference type="Proteomes" id="UP001152320">
    <property type="component" value="Chromosome 18"/>
</dbReference>
<reference evidence="7" key="1">
    <citation type="submission" date="2021-10" db="EMBL/GenBank/DDBJ databases">
        <title>Tropical sea cucumber genome reveals ecological adaptation and Cuvierian tubules defense mechanism.</title>
        <authorList>
            <person name="Chen T."/>
        </authorList>
    </citation>
    <scope>NUCLEOTIDE SEQUENCE</scope>
    <source>
        <strain evidence="7">Nanhai2018</strain>
        <tissue evidence="7">Muscle</tissue>
    </source>
</reference>
<dbReference type="OrthoDB" id="49520at2759"/>
<dbReference type="GO" id="GO:0006338">
    <property type="term" value="P:chromatin remodeling"/>
    <property type="evidence" value="ECO:0007669"/>
    <property type="project" value="InterPro"/>
</dbReference>
<keyword evidence="8" id="KW-1185">Reference proteome</keyword>
<gene>
    <name evidence="7" type="ORF">HOLleu_35381</name>
</gene>
<keyword evidence="3" id="KW-0804">Transcription</keyword>
<evidence type="ECO:0000313" key="8">
    <source>
        <dbReference type="Proteomes" id="UP001152320"/>
    </source>
</evidence>
<comment type="caution">
    <text evidence="7">The sequence shown here is derived from an EMBL/GenBank/DDBJ whole genome shotgun (WGS) entry which is preliminary data.</text>
</comment>
<dbReference type="GO" id="GO:0031011">
    <property type="term" value="C:Ino80 complex"/>
    <property type="evidence" value="ECO:0007669"/>
    <property type="project" value="InterPro"/>
</dbReference>
<evidence type="ECO:0000256" key="3">
    <source>
        <dbReference type="ARBA" id="ARBA00023163"/>
    </source>
</evidence>
<dbReference type="InterPro" id="IPR013272">
    <property type="entry name" value="Vps72/YL1_C"/>
</dbReference>
<organism evidence="7 8">
    <name type="scientific">Holothuria leucospilota</name>
    <name type="common">Black long sea cucumber</name>
    <name type="synonym">Mertensiothuria leucospilota</name>
    <dbReference type="NCBI Taxonomy" id="206669"/>
    <lineage>
        <taxon>Eukaryota</taxon>
        <taxon>Metazoa</taxon>
        <taxon>Echinodermata</taxon>
        <taxon>Eleutherozoa</taxon>
        <taxon>Echinozoa</taxon>
        <taxon>Holothuroidea</taxon>
        <taxon>Aspidochirotacea</taxon>
        <taxon>Aspidochirotida</taxon>
        <taxon>Holothuriidae</taxon>
        <taxon>Holothuria</taxon>
    </lineage>
</organism>
<proteinExistence type="predicted"/>
<keyword evidence="2" id="KW-0805">Transcription regulation</keyword>
<evidence type="ECO:0000259" key="6">
    <source>
        <dbReference type="SMART" id="SM00993"/>
    </source>
</evidence>
<dbReference type="EMBL" id="JAIZAY010000018">
    <property type="protein sequence ID" value="KAJ8025231.1"/>
    <property type="molecule type" value="Genomic_DNA"/>
</dbReference>
<name>A0A9Q0YT28_HOLLE</name>
<sequence>MSSSNPNQPKPATRSSKRNKRPSSPVLQFLSNARKKRGGGGVVKFAPVTSLHIIINCHLSGVVHTIQLTSNRENNKDTVKSTKAPLTVSNAAASENATQLDIKPVSTLAPVSVGVPVTTSSITEVAKSHDTSAFTSHPDMAPLDLSTTSCEAQPKGTFPFKSSHFTHLSRSHSSRKVKNWKSLKQILTTERTVYQNSGHVTYGTIDTPPSFKPAKKYSDLSGFEAKYTDPQTKLRYSNPQEFAQLRILPSDTVAGLLSLRRANLEVQ</sequence>
<comment type="subcellular location">
    <subcellularLocation>
        <location evidence="1">Nucleus</location>
    </subcellularLocation>
</comment>
<dbReference type="Pfam" id="PF08265">
    <property type="entry name" value="YL1_C"/>
    <property type="match status" value="1"/>
</dbReference>
<evidence type="ECO:0000256" key="5">
    <source>
        <dbReference type="SAM" id="MobiDB-lite"/>
    </source>
</evidence>
<dbReference type="SMART" id="SM00993">
    <property type="entry name" value="YL1_C"/>
    <property type="match status" value="1"/>
</dbReference>
<dbReference type="AlphaFoldDB" id="A0A9Q0YT28"/>
<protein>
    <submittedName>
        <fullName evidence="7">INO80 complex subunit C</fullName>
    </submittedName>
</protein>
<feature type="domain" description="Vps72/YL1 C-terminal" evidence="6">
    <location>
        <begin position="216"/>
        <end position="245"/>
    </location>
</feature>
<keyword evidence="4" id="KW-0539">Nucleus</keyword>
<dbReference type="InterPro" id="IPR029525">
    <property type="entry name" value="INO80C/Ies6"/>
</dbReference>
<evidence type="ECO:0000256" key="2">
    <source>
        <dbReference type="ARBA" id="ARBA00023015"/>
    </source>
</evidence>
<evidence type="ECO:0000313" key="7">
    <source>
        <dbReference type="EMBL" id="KAJ8025231.1"/>
    </source>
</evidence>
<feature type="region of interest" description="Disordered" evidence="5">
    <location>
        <begin position="1"/>
        <end position="26"/>
    </location>
</feature>
<dbReference type="PANTHER" id="PTHR31200:SF1">
    <property type="entry name" value="INO80 COMPLEX SUBUNIT C"/>
    <property type="match status" value="1"/>
</dbReference>
<dbReference type="PANTHER" id="PTHR31200">
    <property type="entry name" value="INO80 COMPLEX SUBUNIT C"/>
    <property type="match status" value="1"/>
</dbReference>
<evidence type="ECO:0000256" key="4">
    <source>
        <dbReference type="ARBA" id="ARBA00023242"/>
    </source>
</evidence>